<dbReference type="EMBL" id="AALRTA010000001">
    <property type="protein sequence ID" value="EDC6841136.1"/>
    <property type="molecule type" value="Genomic_DNA"/>
</dbReference>
<dbReference type="EMBL" id="DAARVA010000005">
    <property type="protein sequence ID" value="HAE4056691.1"/>
    <property type="molecule type" value="Genomic_DNA"/>
</dbReference>
<name>A0A3Z3HV71_SALMU</name>
<dbReference type="EMBL" id="DAASXL010000001">
    <property type="protein sequence ID" value="HAE7429258.1"/>
    <property type="molecule type" value="Genomic_DNA"/>
</dbReference>
<dbReference type="EMBL" id="AAGVCK010000001">
    <property type="protein sequence ID" value="EBS3163298.1"/>
    <property type="molecule type" value="Genomic_DNA"/>
</dbReference>
<evidence type="ECO:0000313" key="10">
    <source>
        <dbReference type="EMBL" id="EDC6841136.1"/>
    </source>
</evidence>
<comment type="caution">
    <text evidence="5">The sequence shown here is derived from an EMBL/GenBank/DDBJ whole genome shotgun (WGS) entry which is preliminary data.</text>
</comment>
<reference evidence="11" key="3">
    <citation type="submission" date="2018-07" db="EMBL/GenBank/DDBJ databases">
        <authorList>
            <consortium name="PulseNet: The National Subtyping Network for Foodborne Disease Surveillance"/>
            <person name="Tarr C.L."/>
            <person name="Trees E."/>
            <person name="Katz L.S."/>
            <person name="Carleton-Romer H.A."/>
            <person name="Stroika S."/>
            <person name="Kucerova Z."/>
            <person name="Roache K.F."/>
            <person name="Sabol A.L."/>
            <person name="Besser J."/>
            <person name="Gerner-Smidt P."/>
        </authorList>
    </citation>
    <scope>NUCLEOTIDE SEQUENCE</scope>
    <source>
        <strain evidence="11">2015AM-2017</strain>
    </source>
</reference>
<dbReference type="EMBL" id="AAKPQN010000015">
    <property type="protein sequence ID" value="ECU3436973.1"/>
    <property type="molecule type" value="Genomic_DNA"/>
</dbReference>
<dbReference type="EMBL" id="AAIEKX010000001">
    <property type="protein sequence ID" value="ECD3519844.1"/>
    <property type="molecule type" value="Genomic_DNA"/>
</dbReference>
<proteinExistence type="predicted"/>
<reference evidence="12" key="1">
    <citation type="journal article" date="2018" name="Genome Biol.">
        <title>SKESA: strategic k-mer extension for scrupulous assemblies.</title>
        <authorList>
            <person name="Souvorov A."/>
            <person name="Agarwala R."/>
            <person name="Lipman D.J."/>
        </authorList>
    </citation>
    <scope>NUCLEOTIDE SEQUENCE</scope>
    <source>
        <strain evidence="14">09-1997</strain>
        <strain evidence="13">10-0097</strain>
        <strain evidence="12">11-2581</strain>
        <strain evidence="15">IP 11/88</strain>
    </source>
</reference>
<dbReference type="EMBL" id="AAIEQN010000061">
    <property type="protein sequence ID" value="ECD4200226.1"/>
    <property type="molecule type" value="Genomic_DNA"/>
</dbReference>
<dbReference type="EMBL" id="DAAWEG010000001">
    <property type="protein sequence ID" value="HAF7572640.1"/>
    <property type="molecule type" value="Genomic_DNA"/>
</dbReference>
<evidence type="ECO:0000313" key="1">
    <source>
        <dbReference type="EMBL" id="EBO1621380.1"/>
    </source>
</evidence>
<dbReference type="SUPFAM" id="SSF55298">
    <property type="entry name" value="YjgF-like"/>
    <property type="match status" value="1"/>
</dbReference>
<dbReference type="AlphaFoldDB" id="A0A3Z3HV71"/>
<dbReference type="InterPro" id="IPR035959">
    <property type="entry name" value="RutC-like_sf"/>
</dbReference>
<dbReference type="EMBL" id="DAARIN010000023">
    <property type="protein sequence ID" value="HAE2571971.1"/>
    <property type="molecule type" value="Genomic_DNA"/>
</dbReference>
<protein>
    <submittedName>
        <fullName evidence="5">Endoribonuclease L-PSP</fullName>
    </submittedName>
</protein>
<organism evidence="5">
    <name type="scientific">Salmonella muenchen</name>
    <dbReference type="NCBI Taxonomy" id="596"/>
    <lineage>
        <taxon>Bacteria</taxon>
        <taxon>Pseudomonadati</taxon>
        <taxon>Pseudomonadota</taxon>
        <taxon>Gammaproteobacteria</taxon>
        <taxon>Enterobacterales</taxon>
        <taxon>Enterobacteriaceae</taxon>
        <taxon>Salmonella</taxon>
    </lineage>
</organism>
<dbReference type="EMBL" id="AAKUAQ010000002">
    <property type="protein sequence ID" value="ECV7039121.1"/>
    <property type="molecule type" value="Genomic_DNA"/>
</dbReference>
<gene>
    <name evidence="9" type="ORF">BCP69_03465</name>
    <name evidence="8" type="ORF">BCP87_03530</name>
    <name evidence="10" type="ORF">BI268_02085</name>
    <name evidence="11" type="ORF">CEY82_03530</name>
    <name evidence="3" type="ORF">DNZ40_09080</name>
    <name evidence="2" type="ORF">DSR33_00280</name>
    <name evidence="6" type="ORF">DY550_10505</name>
    <name evidence="5" type="ORF">E0Y79_21520</name>
    <name evidence="1" type="ORF">EJP10_02085</name>
    <name evidence="4" type="ORF">EZ693_00800</name>
    <name evidence="12" type="ORF">G3328_003264</name>
    <name evidence="13" type="ORF">G4B39_000776</name>
    <name evidence="14" type="ORF">G4P04_000711</name>
    <name evidence="15" type="ORF">GNB45_000729</name>
    <name evidence="7" type="ORF">ZU22_02930</name>
</gene>
<dbReference type="EMBL" id="AAHEJC010000005">
    <property type="protein sequence ID" value="EBV1814048.1"/>
    <property type="molecule type" value="Genomic_DNA"/>
</dbReference>
<dbReference type="EMBL" id="AAMLEE010000001">
    <property type="protein sequence ID" value="EDI4997883.1"/>
    <property type="molecule type" value="Genomic_DNA"/>
</dbReference>
<evidence type="ECO:0000313" key="14">
    <source>
        <dbReference type="EMBL" id="HAE7429258.1"/>
    </source>
</evidence>
<dbReference type="EMBL" id="AAGHPZ010000001">
    <property type="protein sequence ID" value="EBO1621380.1"/>
    <property type="molecule type" value="Genomic_DNA"/>
</dbReference>
<accession>A0A3Z3HV71</accession>
<evidence type="ECO:0000313" key="8">
    <source>
        <dbReference type="EMBL" id="EDB8360076.1"/>
    </source>
</evidence>
<evidence type="ECO:0000313" key="4">
    <source>
        <dbReference type="EMBL" id="ECD3519844.1"/>
    </source>
</evidence>
<reference evidence="5" key="5">
    <citation type="submission" date="2019-03" db="EMBL/GenBank/DDBJ databases">
        <authorList>
            <person name="Ashton P.M."/>
            <person name="Dallman T."/>
            <person name="Nair S."/>
            <person name="De Pinna E."/>
            <person name="Peters T."/>
            <person name="Grant K."/>
        </authorList>
    </citation>
    <scope>NUCLEOTIDE SEQUENCE</scope>
    <source>
        <strain evidence="7">14873</strain>
        <strain evidence="5">301730</strain>
        <strain evidence="4">329866</strain>
        <strain evidence="3">394012</strain>
        <strain evidence="2">488731</strain>
    </source>
</reference>
<sequence length="38" mass="4290">MAVKQEIFALPPYPNWTAVGVTWLAGFDFEIKVIARIP</sequence>
<evidence type="ECO:0000313" key="3">
    <source>
        <dbReference type="EMBL" id="EBV1814048.1"/>
    </source>
</evidence>
<evidence type="ECO:0000313" key="6">
    <source>
        <dbReference type="EMBL" id="ECU3436973.1"/>
    </source>
</evidence>
<evidence type="ECO:0000313" key="13">
    <source>
        <dbReference type="EMBL" id="HAE4056691.1"/>
    </source>
</evidence>
<dbReference type="EMBL" id="AALOXL010000003">
    <property type="protein sequence ID" value="EDB8641848.1"/>
    <property type="molecule type" value="Genomic_DNA"/>
</dbReference>
<evidence type="ECO:0000313" key="12">
    <source>
        <dbReference type="EMBL" id="HAE2571971.1"/>
    </source>
</evidence>
<evidence type="ECO:0000313" key="7">
    <source>
        <dbReference type="EMBL" id="ECV7039121.1"/>
    </source>
</evidence>
<evidence type="ECO:0000313" key="9">
    <source>
        <dbReference type="EMBL" id="EDB8641848.1"/>
    </source>
</evidence>
<dbReference type="EMBL" id="AALOXZ010000001">
    <property type="protein sequence ID" value="EDB8360076.1"/>
    <property type="molecule type" value="Genomic_DNA"/>
</dbReference>
<evidence type="ECO:0000313" key="2">
    <source>
        <dbReference type="EMBL" id="EBS3163298.1"/>
    </source>
</evidence>
<evidence type="ECO:0000313" key="11">
    <source>
        <dbReference type="EMBL" id="EDI4997883.1"/>
    </source>
</evidence>
<evidence type="ECO:0000313" key="15">
    <source>
        <dbReference type="EMBL" id="HAF7572640.1"/>
    </source>
</evidence>
<dbReference type="Gene3D" id="3.30.1330.40">
    <property type="entry name" value="RutC-like"/>
    <property type="match status" value="1"/>
</dbReference>
<evidence type="ECO:0000313" key="5">
    <source>
        <dbReference type="EMBL" id="ECD4200226.1"/>
    </source>
</evidence>
<reference evidence="12" key="2">
    <citation type="submission" date="2018-07" db="EMBL/GenBank/DDBJ databases">
        <authorList>
            <consortium name="NCBI Pathogen Detection Project"/>
        </authorList>
    </citation>
    <scope>NUCLEOTIDE SEQUENCE</scope>
    <source>
        <strain evidence="14">09-1997</strain>
        <strain evidence="13">10-0097</strain>
        <strain evidence="12">11-2581</strain>
        <strain evidence="15">IP 11/88</strain>
    </source>
</reference>
<reference evidence="1" key="6">
    <citation type="submission" date="2019-06" db="EMBL/GenBank/DDBJ databases">
        <authorList>
            <consortium name="GenomeTrakr network: Whole genome sequencing for foodborne pathogen traceback"/>
        </authorList>
    </citation>
    <scope>NUCLEOTIDE SEQUENCE</scope>
    <source>
        <strain evidence="1">FSIS11816371</strain>
    </source>
</reference>
<reference evidence="6" key="4">
    <citation type="submission" date="2018-08" db="EMBL/GenBank/DDBJ databases">
        <authorList>
            <consortium name="NARMS: The National Antimicrobial Resistance Monitoring System"/>
        </authorList>
    </citation>
    <scope>NUCLEOTIDE SEQUENCE</scope>
    <source>
        <strain evidence="9">CVM N62444</strain>
        <strain evidence="8">CVM N62462</strain>
        <strain evidence="6">FSIS11812718</strain>
        <strain evidence="10">FSIS1607720</strain>
    </source>
</reference>